<protein>
    <recommendedName>
        <fullName evidence="3">Coenzyme PQQ synthesis protein F-like C-terminal lobe domain-containing protein</fullName>
    </recommendedName>
</protein>
<accession>A0ABP1S6K3</accession>
<keyword evidence="1" id="KW-0479">Metal-binding</keyword>
<comment type="caution">
    <text evidence="4">The sequence shown here is derived from an EMBL/GenBank/DDBJ whole genome shotgun (WGS) entry which is preliminary data.</text>
</comment>
<feature type="domain" description="Coenzyme PQQ synthesis protein F-like C-terminal lobe" evidence="3">
    <location>
        <begin position="123"/>
        <end position="191"/>
    </location>
</feature>
<evidence type="ECO:0000256" key="1">
    <source>
        <dbReference type="ARBA" id="ARBA00022723"/>
    </source>
</evidence>
<feature type="region of interest" description="Disordered" evidence="2">
    <location>
        <begin position="291"/>
        <end position="313"/>
    </location>
</feature>
<dbReference type="InterPro" id="IPR011249">
    <property type="entry name" value="Metalloenz_LuxS/M16"/>
</dbReference>
<dbReference type="InterPro" id="IPR054734">
    <property type="entry name" value="PqqF-like_C_4"/>
</dbReference>
<proteinExistence type="predicted"/>
<evidence type="ECO:0000313" key="4">
    <source>
        <dbReference type="EMBL" id="CAL8144837.1"/>
    </source>
</evidence>
<dbReference type="Pfam" id="PF22456">
    <property type="entry name" value="PqqF-like_C_4"/>
    <property type="match status" value="1"/>
</dbReference>
<evidence type="ECO:0000259" key="3">
    <source>
        <dbReference type="Pfam" id="PF22456"/>
    </source>
</evidence>
<dbReference type="Gene3D" id="3.30.830.10">
    <property type="entry name" value="Metalloenzyme, LuxS/M16 peptidase-like"/>
    <property type="match status" value="2"/>
</dbReference>
<name>A0ABP1S6K3_9HEXA</name>
<organism evidence="4 5">
    <name type="scientific">Orchesella dallaii</name>
    <dbReference type="NCBI Taxonomy" id="48710"/>
    <lineage>
        <taxon>Eukaryota</taxon>
        <taxon>Metazoa</taxon>
        <taxon>Ecdysozoa</taxon>
        <taxon>Arthropoda</taxon>
        <taxon>Hexapoda</taxon>
        <taxon>Collembola</taxon>
        <taxon>Entomobryomorpha</taxon>
        <taxon>Entomobryoidea</taxon>
        <taxon>Orchesellidae</taxon>
        <taxon>Orchesellinae</taxon>
        <taxon>Orchesella</taxon>
    </lineage>
</organism>
<dbReference type="PANTHER" id="PTHR43690:SF18">
    <property type="entry name" value="INSULIN-DEGRADING ENZYME-RELATED"/>
    <property type="match status" value="1"/>
</dbReference>
<reference evidence="4 5" key="1">
    <citation type="submission" date="2024-08" db="EMBL/GenBank/DDBJ databases">
        <authorList>
            <person name="Cucini C."/>
            <person name="Frati F."/>
        </authorList>
    </citation>
    <scope>NUCLEOTIDE SEQUENCE [LARGE SCALE GENOMIC DNA]</scope>
</reference>
<dbReference type="EMBL" id="CAXLJM020000161">
    <property type="protein sequence ID" value="CAL8144837.1"/>
    <property type="molecule type" value="Genomic_DNA"/>
</dbReference>
<feature type="compositionally biased region" description="Basic and acidic residues" evidence="2">
    <location>
        <begin position="302"/>
        <end position="313"/>
    </location>
</feature>
<evidence type="ECO:0000313" key="5">
    <source>
        <dbReference type="Proteomes" id="UP001642540"/>
    </source>
</evidence>
<dbReference type="PANTHER" id="PTHR43690">
    <property type="entry name" value="NARDILYSIN"/>
    <property type="match status" value="1"/>
</dbReference>
<dbReference type="Proteomes" id="UP001642540">
    <property type="component" value="Unassembled WGS sequence"/>
</dbReference>
<keyword evidence="5" id="KW-1185">Reference proteome</keyword>
<dbReference type="InterPro" id="IPR050626">
    <property type="entry name" value="Peptidase_M16"/>
</dbReference>
<evidence type="ECO:0000256" key="2">
    <source>
        <dbReference type="SAM" id="MobiDB-lite"/>
    </source>
</evidence>
<sequence>MDFLIILDPTRCFIQSLFLFLGLTLAEFVDFVKAFKERMLIDLFLAGYVTKAQGERVLNSLKKLKYEPIDVDQQPISRCLRLPRGERVIRVNSQNPSVHTSVVINSYQFGMLTVAEEEVVNFLSQTMSEAAFNQLRTEEQLGYYVDISADVTFEVSSIVIELVTQPKNFTTEYCNECIDNFLLDFFTNNLADEKAFQSFSLAKPKVELPFSLIQRLFASYLLPNPFTYRKLSIQVVGAVPDTPSPLELTNIENIDDTSQKIPQFTPKNQVRRIQSVGAQTTIDKVRAAKKSMQMRGDSFSTDGDKNNRQSERKDIKVKVVTDLAKFKRTLMDNSFDSKRLIQN</sequence>
<dbReference type="SUPFAM" id="SSF63411">
    <property type="entry name" value="LuxS/MPP-like metallohydrolase"/>
    <property type="match status" value="1"/>
</dbReference>
<gene>
    <name evidence="4" type="ORF">ODALV1_LOCUS30314</name>
</gene>